<keyword evidence="3" id="KW-1185">Reference proteome</keyword>
<sequence>MWPPQWERLGRTRSAQVGRERRSRVQLHTRSFVTEKRRRSSSTVPRPFLRPIPGDTALSGRTNRSTTNRKSRCTSPRAQVTETGQHTFIFRPCVFLWFHLALTRTQRTLRVRPQVQTTPLLCLHSTRTPDLDLPDKRVCSCAREKVVNAPPADGMLMSSRPARTSLKV</sequence>
<comment type="caution">
    <text evidence="2">The sequence shown here is derived from an EMBL/GenBank/DDBJ whole genome shotgun (WGS) entry which is preliminary data.</text>
</comment>
<gene>
    <name evidence="2" type="ORF">JOB18_006388</name>
</gene>
<protein>
    <submittedName>
        <fullName evidence="2">Uncharacterized protein</fullName>
    </submittedName>
</protein>
<feature type="region of interest" description="Disordered" evidence="1">
    <location>
        <begin position="1"/>
        <end position="78"/>
    </location>
</feature>
<dbReference type="Proteomes" id="UP000693946">
    <property type="component" value="Linkage Group LG6"/>
</dbReference>
<accession>A0AAV6Q9R8</accession>
<reference evidence="2 3" key="1">
    <citation type="journal article" date="2021" name="Sci. Rep.">
        <title>Chromosome anchoring in Senegalese sole (Solea senegalensis) reveals sex-associated markers and genome rearrangements in flatfish.</title>
        <authorList>
            <person name="Guerrero-Cozar I."/>
            <person name="Gomez-Garrido J."/>
            <person name="Berbel C."/>
            <person name="Martinez-Blanch J.F."/>
            <person name="Alioto T."/>
            <person name="Claros M.G."/>
            <person name="Gagnaire P.A."/>
            <person name="Manchado M."/>
        </authorList>
    </citation>
    <scope>NUCLEOTIDE SEQUENCE [LARGE SCALE GENOMIC DNA]</scope>
    <source>
        <strain evidence="2">Sse05_10M</strain>
    </source>
</reference>
<name>A0AAV6Q9R8_SOLSE</name>
<organism evidence="2 3">
    <name type="scientific">Solea senegalensis</name>
    <name type="common">Senegalese sole</name>
    <dbReference type="NCBI Taxonomy" id="28829"/>
    <lineage>
        <taxon>Eukaryota</taxon>
        <taxon>Metazoa</taxon>
        <taxon>Chordata</taxon>
        <taxon>Craniata</taxon>
        <taxon>Vertebrata</taxon>
        <taxon>Euteleostomi</taxon>
        <taxon>Actinopterygii</taxon>
        <taxon>Neopterygii</taxon>
        <taxon>Teleostei</taxon>
        <taxon>Neoteleostei</taxon>
        <taxon>Acanthomorphata</taxon>
        <taxon>Carangaria</taxon>
        <taxon>Pleuronectiformes</taxon>
        <taxon>Pleuronectoidei</taxon>
        <taxon>Soleidae</taxon>
        <taxon>Solea</taxon>
    </lineage>
</organism>
<dbReference type="AlphaFoldDB" id="A0AAV6Q9R8"/>
<proteinExistence type="predicted"/>
<dbReference type="EMBL" id="JAGKHQ010000018">
    <property type="protein sequence ID" value="KAG7485256.1"/>
    <property type="molecule type" value="Genomic_DNA"/>
</dbReference>
<evidence type="ECO:0000313" key="3">
    <source>
        <dbReference type="Proteomes" id="UP000693946"/>
    </source>
</evidence>
<evidence type="ECO:0000256" key="1">
    <source>
        <dbReference type="SAM" id="MobiDB-lite"/>
    </source>
</evidence>
<evidence type="ECO:0000313" key="2">
    <source>
        <dbReference type="EMBL" id="KAG7485256.1"/>
    </source>
</evidence>